<sequence>MPGIHNTAKRTRKSRVVKVWASGLREEYLKKVEVYNAKEEKFHYLRFCSFDLSVRDTLKKTLIFAPPNESSPVQTKPTIFRTFF</sequence>
<evidence type="ECO:0000313" key="2">
    <source>
        <dbReference type="Proteomes" id="UP000694050"/>
    </source>
</evidence>
<proteinExistence type="predicted"/>
<evidence type="ECO:0000313" key="1">
    <source>
        <dbReference type="EMBL" id="KAG7419126.1"/>
    </source>
</evidence>
<reference evidence="1" key="1">
    <citation type="submission" date="2021-04" db="EMBL/GenBank/DDBJ databases">
        <title>First draft genome resource for Brassicaceae pathogens Fusarium oxysporum f. sp. raphani and Fusarium oxysporum f. sp. rapae.</title>
        <authorList>
            <person name="Asai S."/>
        </authorList>
    </citation>
    <scope>NUCLEOTIDE SEQUENCE</scope>
    <source>
        <strain evidence="1">Tf1208</strain>
    </source>
</reference>
<comment type="caution">
    <text evidence="1">The sequence shown here is derived from an EMBL/GenBank/DDBJ whole genome shotgun (WGS) entry which is preliminary data.</text>
</comment>
<organism evidence="1 2">
    <name type="scientific">Fusarium oxysporum f. sp. rapae</name>
    <dbReference type="NCBI Taxonomy" id="485398"/>
    <lineage>
        <taxon>Eukaryota</taxon>
        <taxon>Fungi</taxon>
        <taxon>Dikarya</taxon>
        <taxon>Ascomycota</taxon>
        <taxon>Pezizomycotina</taxon>
        <taxon>Sordariomycetes</taxon>
        <taxon>Hypocreomycetidae</taxon>
        <taxon>Hypocreales</taxon>
        <taxon>Nectriaceae</taxon>
        <taxon>Fusarium</taxon>
        <taxon>Fusarium oxysporum species complex</taxon>
    </lineage>
</organism>
<accession>A0A8J5P5J2</accession>
<gene>
    <name evidence="1" type="ORF">Forpe1208_v002397</name>
</gene>
<dbReference type="AlphaFoldDB" id="A0A8J5P5J2"/>
<dbReference type="EMBL" id="JAELUQ010000002">
    <property type="protein sequence ID" value="KAG7419126.1"/>
    <property type="molecule type" value="Genomic_DNA"/>
</dbReference>
<dbReference type="Proteomes" id="UP000694050">
    <property type="component" value="Unassembled WGS sequence"/>
</dbReference>
<name>A0A8J5P5J2_FUSOX</name>
<protein>
    <submittedName>
        <fullName evidence="1">Uncharacterized protein</fullName>
    </submittedName>
</protein>